<evidence type="ECO:0000313" key="3">
    <source>
        <dbReference type="Proteomes" id="UP000001556"/>
    </source>
</evidence>
<keyword evidence="2" id="KW-0012">Acyltransferase</keyword>
<dbReference type="AlphaFoldDB" id="A4J2H5"/>
<keyword evidence="3" id="KW-1185">Reference proteome</keyword>
<dbReference type="OrthoDB" id="9790652at2"/>
<evidence type="ECO:0000259" key="1">
    <source>
        <dbReference type="PROSITE" id="PS51186"/>
    </source>
</evidence>
<protein>
    <submittedName>
        <fullName evidence="2">Beta-lysine acetyltransferase</fullName>
        <ecNumber evidence="2">2.3.1.-</ecNumber>
    </submittedName>
</protein>
<dbReference type="InterPro" id="IPR000182">
    <property type="entry name" value="GNAT_dom"/>
</dbReference>
<dbReference type="PROSITE" id="PS51186">
    <property type="entry name" value="GNAT"/>
    <property type="match status" value="1"/>
</dbReference>
<dbReference type="Gene3D" id="3.40.630.30">
    <property type="match status" value="1"/>
</dbReference>
<dbReference type="EMBL" id="CP000612">
    <property type="protein sequence ID" value="ABO49278.1"/>
    <property type="molecule type" value="Genomic_DNA"/>
</dbReference>
<dbReference type="NCBIfam" id="TIGR03827">
    <property type="entry name" value="GNAT_ablB"/>
    <property type="match status" value="1"/>
</dbReference>
<dbReference type="SUPFAM" id="SSF55729">
    <property type="entry name" value="Acyl-CoA N-acyltransferases (Nat)"/>
    <property type="match status" value="1"/>
</dbReference>
<evidence type="ECO:0000313" key="2">
    <source>
        <dbReference type="EMBL" id="ABO49278.1"/>
    </source>
</evidence>
<dbReference type="Pfam" id="PF00583">
    <property type="entry name" value="Acetyltransf_1"/>
    <property type="match status" value="1"/>
</dbReference>
<dbReference type="STRING" id="349161.Dred_0739"/>
<dbReference type="HOGENOM" id="CLU_081246_0_0_9"/>
<organism evidence="2 3">
    <name type="scientific">Desulforamulus reducens (strain ATCC BAA-1160 / DSM 100696 / MI-1)</name>
    <name type="common">Desulfotomaculum reducens</name>
    <dbReference type="NCBI Taxonomy" id="349161"/>
    <lineage>
        <taxon>Bacteria</taxon>
        <taxon>Bacillati</taxon>
        <taxon>Bacillota</taxon>
        <taxon>Clostridia</taxon>
        <taxon>Eubacteriales</taxon>
        <taxon>Peptococcaceae</taxon>
        <taxon>Desulforamulus</taxon>
    </lineage>
</organism>
<dbReference type="KEGG" id="drm:Dred_0739"/>
<dbReference type="Proteomes" id="UP000001556">
    <property type="component" value="Chromosome"/>
</dbReference>
<dbReference type="InterPro" id="IPR022525">
    <property type="entry name" value="GNAT_AblB"/>
</dbReference>
<dbReference type="GO" id="GO:0008080">
    <property type="term" value="F:N-acetyltransferase activity"/>
    <property type="evidence" value="ECO:0007669"/>
    <property type="project" value="InterPro"/>
</dbReference>
<accession>A4J2H5</accession>
<dbReference type="CDD" id="cd04301">
    <property type="entry name" value="NAT_SF"/>
    <property type="match status" value="1"/>
</dbReference>
<reference evidence="2 3" key="1">
    <citation type="submission" date="2007-03" db="EMBL/GenBank/DDBJ databases">
        <title>Complete sequence of Desulfotomaculum reducens MI-1.</title>
        <authorList>
            <consortium name="US DOE Joint Genome Institute"/>
            <person name="Copeland A."/>
            <person name="Lucas S."/>
            <person name="Lapidus A."/>
            <person name="Barry K."/>
            <person name="Detter J.C."/>
            <person name="Glavina del Rio T."/>
            <person name="Hammon N."/>
            <person name="Israni S."/>
            <person name="Dalin E."/>
            <person name="Tice H."/>
            <person name="Pitluck S."/>
            <person name="Sims D."/>
            <person name="Brettin T."/>
            <person name="Bruce D."/>
            <person name="Han C."/>
            <person name="Tapia R."/>
            <person name="Schmutz J."/>
            <person name="Larimer F."/>
            <person name="Land M."/>
            <person name="Hauser L."/>
            <person name="Kyrpides N."/>
            <person name="Kim E."/>
            <person name="Tebo B.M."/>
            <person name="Richardson P."/>
        </authorList>
    </citation>
    <scope>NUCLEOTIDE SEQUENCE [LARGE SCALE GENOMIC DNA]</scope>
    <source>
        <strain evidence="2 3">MI-1</strain>
    </source>
</reference>
<keyword evidence="2" id="KW-0808">Transferase</keyword>
<dbReference type="InterPro" id="IPR016181">
    <property type="entry name" value="Acyl_CoA_acyltransferase"/>
</dbReference>
<name>A4J2H5_DESRM</name>
<proteinExistence type="predicted"/>
<dbReference type="EC" id="2.3.1.-" evidence="2"/>
<dbReference type="RefSeq" id="WP_011877114.1">
    <property type="nucleotide sequence ID" value="NC_009253.1"/>
</dbReference>
<dbReference type="eggNOG" id="COG0456">
    <property type="taxonomic scope" value="Bacteria"/>
</dbReference>
<gene>
    <name evidence="2" type="ordered locus">Dred_0739</name>
</gene>
<feature type="domain" description="N-acetyltransferase" evidence="1">
    <location>
        <begin position="129"/>
        <end position="278"/>
    </location>
</feature>
<sequence>MQTIITTRSEFSLTTQLDMFNRRIWVQDYKVNDATALRCFLLDLAKKQNLEKIIFPVKEADLPLLQGEEFQLEGVINGYFQGSNAYFLTTYLSEKRCNSSSLLREKQMLEKILGQPREYKLALPKKYSLEIATSRHAKKMAELFKIVFKSYPTPVYDPKYLNEAIQKGDLYLVCCDGDTLAGVATAEIDWKQNHAELTNCATHPDYRGLGLNTILLKRLEESCLAKGINCLYSLARASSYGINLILHRLGYDSQGTLINNCHIAGDFENMNIWVKPAYDKNK</sequence>